<feature type="domain" description="GIL1/IRKI C-terminal" evidence="3">
    <location>
        <begin position="518"/>
        <end position="568"/>
    </location>
</feature>
<evidence type="ECO:0000256" key="1">
    <source>
        <dbReference type="SAM" id="Coils"/>
    </source>
</evidence>
<keyword evidence="1" id="KW-0175">Coiled coil</keyword>
<keyword evidence="4" id="KW-0687">Ribonucleoprotein</keyword>
<dbReference type="PANTHER" id="PTHR31029:SF3">
    <property type="entry name" value="IRK-INTERACTING PROTEIN"/>
    <property type="match status" value="1"/>
</dbReference>
<evidence type="ECO:0000259" key="3">
    <source>
        <dbReference type="Pfam" id="PF24994"/>
    </source>
</evidence>
<dbReference type="InterPro" id="IPR056813">
    <property type="entry name" value="GIL1_IRKI_C"/>
</dbReference>
<dbReference type="GO" id="GO:0005840">
    <property type="term" value="C:ribosome"/>
    <property type="evidence" value="ECO:0007669"/>
    <property type="project" value="UniProtKB-KW"/>
</dbReference>
<dbReference type="EMBL" id="GDJX01024973">
    <property type="protein sequence ID" value="JAT42963.1"/>
    <property type="molecule type" value="Transcribed_RNA"/>
</dbReference>
<dbReference type="InterPro" id="IPR042316">
    <property type="entry name" value="IRKI-like"/>
</dbReference>
<evidence type="ECO:0000313" key="4">
    <source>
        <dbReference type="EMBL" id="JAT42963.1"/>
    </source>
</evidence>
<feature type="region of interest" description="Disordered" evidence="2">
    <location>
        <begin position="40"/>
        <end position="64"/>
    </location>
</feature>
<dbReference type="Pfam" id="PF24994">
    <property type="entry name" value="GIL1_IRKI_C"/>
    <property type="match status" value="1"/>
</dbReference>
<accession>A0A1D1XKP1</accession>
<dbReference type="AlphaFoldDB" id="A0A1D1XKP1"/>
<gene>
    <name evidence="4" type="primary">rpsG_3</name>
    <name evidence="4" type="ORF">g.48473</name>
</gene>
<name>A0A1D1XKP1_9ARAE</name>
<organism evidence="4">
    <name type="scientific">Anthurium amnicola</name>
    <dbReference type="NCBI Taxonomy" id="1678845"/>
    <lineage>
        <taxon>Eukaryota</taxon>
        <taxon>Viridiplantae</taxon>
        <taxon>Streptophyta</taxon>
        <taxon>Embryophyta</taxon>
        <taxon>Tracheophyta</taxon>
        <taxon>Spermatophyta</taxon>
        <taxon>Magnoliopsida</taxon>
        <taxon>Liliopsida</taxon>
        <taxon>Araceae</taxon>
        <taxon>Pothoideae</taxon>
        <taxon>Potheae</taxon>
        <taxon>Anthurium</taxon>
    </lineage>
</organism>
<keyword evidence="4" id="KW-0689">Ribosomal protein</keyword>
<proteinExistence type="predicted"/>
<reference evidence="4" key="1">
    <citation type="submission" date="2015-07" db="EMBL/GenBank/DDBJ databases">
        <title>Transcriptome Assembly of Anthurium amnicola.</title>
        <authorList>
            <person name="Suzuki J."/>
        </authorList>
    </citation>
    <scope>NUCLEOTIDE SEQUENCE</scope>
</reference>
<sequence length="574" mass="64968">MASAPRRTHEISRRDIQEAIARAAELRALHVALLRGGSVGSSATRRAPVEPSPSLPTATHRVSSGDYPVFTPGYEEEPLPACHYFHSESQTLLETFSTIGLKREEEDGICNLLDDEEKANFSSMSRKDQMLSTADGKKSYPSSCTNCAALEQTSPGTDTIKSTRRSGSEEYKVVTICNKCKPATISRVTDNGRYKSPITAVHTSNTHQSSLQLPQSNRRAVWPWLFPLKRKAKSGISVKTIESEAKPQMGICSLETLKKELIDAFKNRDAAMSEVGEMTSSLKELKEKLTHLEAYCEELKKALKQTMRGKDAQFVEKRHLRRRTKSIDSSIDGLIPVGHEVMLEGFLQMVSEARLSVKELCKTLISHAEEFDIDLLEKLNKLIQPNNLTMDSRCRYPKALLYHLEALISQTLYQDFENCVFLMNGSQKILDPMRDCLENFSAFVTLRSLSWKEALTMDSQYYSMDLSNFCYQKMSSLVSVLDWSRPWPDQLRQSFFVAAKCIWLLHLLAFSFTPPLAILRVGENRKFDPLYMEDILSDRQGAQAPADVKIMVMPGFYVQDRVVRCKVLCSYRSF</sequence>
<protein>
    <submittedName>
        <fullName evidence="4">30S ribosomal protein S7</fullName>
    </submittedName>
</protein>
<dbReference type="PANTHER" id="PTHR31029">
    <property type="entry name" value="CYCLIN-DEPENDENT KINASE-LIKE PROTEIN"/>
    <property type="match status" value="1"/>
</dbReference>
<feature type="coiled-coil region" evidence="1">
    <location>
        <begin position="254"/>
        <end position="302"/>
    </location>
</feature>
<evidence type="ECO:0000256" key="2">
    <source>
        <dbReference type="SAM" id="MobiDB-lite"/>
    </source>
</evidence>